<proteinExistence type="predicted"/>
<protein>
    <submittedName>
        <fullName evidence="2">Uncharacterized protein</fullName>
    </submittedName>
</protein>
<feature type="region of interest" description="Disordered" evidence="1">
    <location>
        <begin position="221"/>
        <end position="240"/>
    </location>
</feature>
<dbReference type="AlphaFoldDB" id="A0A2J7ZSJ3"/>
<dbReference type="Proteomes" id="UP000236333">
    <property type="component" value="Unassembled WGS sequence"/>
</dbReference>
<name>A0A2J7ZSJ3_9CHLO</name>
<dbReference type="OrthoDB" id="2014544at2759"/>
<organism evidence="2 3">
    <name type="scientific">Tetrabaena socialis</name>
    <dbReference type="NCBI Taxonomy" id="47790"/>
    <lineage>
        <taxon>Eukaryota</taxon>
        <taxon>Viridiplantae</taxon>
        <taxon>Chlorophyta</taxon>
        <taxon>core chlorophytes</taxon>
        <taxon>Chlorophyceae</taxon>
        <taxon>CS clade</taxon>
        <taxon>Chlamydomonadales</taxon>
        <taxon>Tetrabaenaceae</taxon>
        <taxon>Tetrabaena</taxon>
    </lineage>
</organism>
<comment type="caution">
    <text evidence="2">The sequence shown here is derived from an EMBL/GenBank/DDBJ whole genome shotgun (WGS) entry which is preliminary data.</text>
</comment>
<sequence>MGKGDPAGRRERTLVTRAGPDGIARYPMLLLSPDVKWHPEVRPGGIIHQAHDRHLLDSEFLDNHQLVATVEADLGAARQRLAAAEAPLNEIRRGQAASERAAAALARMAGSKSEAADAAQQELAALHTRLGQQDEAITGSVYPAHLLSDEAVAGDEAEEAQALQERQAITDAEVRLDANNMLAGKSFNIELTLAEAETAEVMAAAVAAAVAAEAAEAAEAAAAAAEAEANGAEGQPAASA</sequence>
<gene>
    <name evidence="2" type="ORF">TSOC_010729</name>
</gene>
<evidence type="ECO:0000313" key="3">
    <source>
        <dbReference type="Proteomes" id="UP000236333"/>
    </source>
</evidence>
<accession>A0A2J7ZSJ3</accession>
<keyword evidence="3" id="KW-1185">Reference proteome</keyword>
<evidence type="ECO:0000256" key="1">
    <source>
        <dbReference type="SAM" id="MobiDB-lite"/>
    </source>
</evidence>
<reference evidence="2 3" key="1">
    <citation type="journal article" date="2017" name="Mol. Biol. Evol.">
        <title>The 4-celled Tetrabaena socialis nuclear genome reveals the essential components for genetic control of cell number at the origin of multicellularity in the volvocine lineage.</title>
        <authorList>
            <person name="Featherston J."/>
            <person name="Arakaki Y."/>
            <person name="Hanschen E.R."/>
            <person name="Ferris P.J."/>
            <person name="Michod R.E."/>
            <person name="Olson B.J.S.C."/>
            <person name="Nozaki H."/>
            <person name="Durand P.M."/>
        </authorList>
    </citation>
    <scope>NUCLEOTIDE SEQUENCE [LARGE SCALE GENOMIC DNA]</scope>
    <source>
        <strain evidence="2 3">NIES-571</strain>
    </source>
</reference>
<evidence type="ECO:0000313" key="2">
    <source>
        <dbReference type="EMBL" id="PNH03239.1"/>
    </source>
</evidence>
<dbReference type="EMBL" id="PGGS01000530">
    <property type="protein sequence ID" value="PNH03239.1"/>
    <property type="molecule type" value="Genomic_DNA"/>
</dbReference>